<proteinExistence type="predicted"/>
<dbReference type="EMBL" id="ABOX02000022">
    <property type="protein sequence ID" value="EEF59975.1"/>
    <property type="molecule type" value="Genomic_DNA"/>
</dbReference>
<evidence type="ECO:0000313" key="2">
    <source>
        <dbReference type="EMBL" id="EEF59975.1"/>
    </source>
</evidence>
<name>B9XJU9_PEDPL</name>
<protein>
    <submittedName>
        <fullName evidence="2">Uncharacterized protein</fullName>
    </submittedName>
</protein>
<dbReference type="Proteomes" id="UP000003688">
    <property type="component" value="Unassembled WGS sequence"/>
</dbReference>
<dbReference type="AlphaFoldDB" id="B9XJU9"/>
<gene>
    <name evidence="2" type="ORF">Cflav_PD2779</name>
</gene>
<sequence length="75" mass="8531">MGTENAQLMAELMSRLQSQEQLKERLQQTLARVDSSYPGLRERATRTRVARQSFPSVETALSHPDQFAQIQVQAN</sequence>
<evidence type="ECO:0000313" key="3">
    <source>
        <dbReference type="Proteomes" id="UP000003688"/>
    </source>
</evidence>
<keyword evidence="3" id="KW-1185">Reference proteome</keyword>
<evidence type="ECO:0000256" key="1">
    <source>
        <dbReference type="SAM" id="Coils"/>
    </source>
</evidence>
<feature type="coiled-coil region" evidence="1">
    <location>
        <begin position="9"/>
        <end position="36"/>
    </location>
</feature>
<dbReference type="RefSeq" id="WP_007416092.1">
    <property type="nucleotide sequence ID" value="NZ_ABOX02000022.1"/>
</dbReference>
<comment type="caution">
    <text evidence="2">The sequence shown here is derived from an EMBL/GenBank/DDBJ whole genome shotgun (WGS) entry which is preliminary data.</text>
</comment>
<accession>B9XJU9</accession>
<reference evidence="2 3" key="1">
    <citation type="journal article" date="2011" name="J. Bacteriol.">
        <title>Genome sequence of 'Pedosphaera parvula' Ellin514, an aerobic Verrucomicrobial isolate from pasture soil.</title>
        <authorList>
            <person name="Kant R."/>
            <person name="van Passel M.W."/>
            <person name="Sangwan P."/>
            <person name="Palva A."/>
            <person name="Lucas S."/>
            <person name="Copeland A."/>
            <person name="Lapidus A."/>
            <person name="Glavina Del Rio T."/>
            <person name="Dalin E."/>
            <person name="Tice H."/>
            <person name="Bruce D."/>
            <person name="Goodwin L."/>
            <person name="Pitluck S."/>
            <person name="Chertkov O."/>
            <person name="Larimer F.W."/>
            <person name="Land M.L."/>
            <person name="Hauser L."/>
            <person name="Brettin T.S."/>
            <person name="Detter J.C."/>
            <person name="Han S."/>
            <person name="de Vos W.M."/>
            <person name="Janssen P.H."/>
            <person name="Smidt H."/>
        </authorList>
    </citation>
    <scope>NUCLEOTIDE SEQUENCE [LARGE SCALE GENOMIC DNA]</scope>
    <source>
        <strain evidence="2 3">Ellin514</strain>
    </source>
</reference>
<organism evidence="2 3">
    <name type="scientific">Pedosphaera parvula (strain Ellin514)</name>
    <dbReference type="NCBI Taxonomy" id="320771"/>
    <lineage>
        <taxon>Bacteria</taxon>
        <taxon>Pseudomonadati</taxon>
        <taxon>Verrucomicrobiota</taxon>
        <taxon>Pedosphaerae</taxon>
        <taxon>Pedosphaerales</taxon>
        <taxon>Pedosphaeraceae</taxon>
        <taxon>Pedosphaera</taxon>
    </lineage>
</organism>
<keyword evidence="1" id="KW-0175">Coiled coil</keyword>